<feature type="transmembrane region" description="Helical" evidence="8">
    <location>
        <begin position="70"/>
        <end position="87"/>
    </location>
</feature>
<keyword evidence="5 8" id="KW-1133">Transmembrane helix</keyword>
<feature type="transmembrane region" description="Helical" evidence="8">
    <location>
        <begin position="435"/>
        <end position="456"/>
    </location>
</feature>
<dbReference type="InterPro" id="IPR050360">
    <property type="entry name" value="MFS_Sugar_Transporters"/>
</dbReference>
<dbReference type="InterPro" id="IPR003663">
    <property type="entry name" value="Sugar/inositol_transpt"/>
</dbReference>
<feature type="transmembrane region" description="Helical" evidence="8">
    <location>
        <begin position="185"/>
        <end position="203"/>
    </location>
</feature>
<feature type="domain" description="Major facilitator superfamily (MFS) profile" evidence="9">
    <location>
        <begin position="1"/>
        <end position="490"/>
    </location>
</feature>
<dbReference type="Pfam" id="PF00083">
    <property type="entry name" value="Sugar_tr"/>
    <property type="match status" value="1"/>
</dbReference>
<evidence type="ECO:0000313" key="10">
    <source>
        <dbReference type="EMBL" id="PWN29593.1"/>
    </source>
</evidence>
<dbReference type="PRINTS" id="PR00171">
    <property type="entry name" value="SUGRTRNSPORT"/>
</dbReference>
<keyword evidence="11" id="KW-1185">Reference proteome</keyword>
<dbReference type="AlphaFoldDB" id="A0A316V090"/>
<feature type="transmembrane region" description="Helical" evidence="8">
    <location>
        <begin position="43"/>
        <end position="63"/>
    </location>
</feature>
<feature type="transmembrane region" description="Helical" evidence="8">
    <location>
        <begin position="360"/>
        <end position="382"/>
    </location>
</feature>
<dbReference type="RefSeq" id="XP_025364205.1">
    <property type="nucleotide sequence ID" value="XM_025507504.1"/>
</dbReference>
<dbReference type="PANTHER" id="PTHR48022:SF81">
    <property type="entry name" value="MAJOR FACILITATOR SUPERFAMILY (MFS) PROFILE DOMAIN-CONTAINING PROTEIN"/>
    <property type="match status" value="1"/>
</dbReference>
<evidence type="ECO:0000256" key="7">
    <source>
        <dbReference type="ARBA" id="ARBA00049119"/>
    </source>
</evidence>
<reference evidence="10 11" key="1">
    <citation type="journal article" date="2018" name="Mol. Biol. Evol.">
        <title>Broad Genomic Sampling Reveals a Smut Pathogenic Ancestry of the Fungal Clade Ustilaginomycotina.</title>
        <authorList>
            <person name="Kijpornyongpan T."/>
            <person name="Mondo S.J."/>
            <person name="Barry K."/>
            <person name="Sandor L."/>
            <person name="Lee J."/>
            <person name="Lipzen A."/>
            <person name="Pangilinan J."/>
            <person name="LaButti K."/>
            <person name="Hainaut M."/>
            <person name="Henrissat B."/>
            <person name="Grigoriev I.V."/>
            <person name="Spatafora J.W."/>
            <person name="Aime M.C."/>
        </authorList>
    </citation>
    <scope>NUCLEOTIDE SEQUENCE [LARGE SCALE GENOMIC DNA]</scope>
    <source>
        <strain evidence="10 11">MCA 5214</strain>
    </source>
</reference>
<dbReference type="GeneID" id="37029327"/>
<evidence type="ECO:0000256" key="3">
    <source>
        <dbReference type="ARBA" id="ARBA00022448"/>
    </source>
</evidence>
<accession>A0A316V090</accession>
<dbReference type="PROSITE" id="PS50850">
    <property type="entry name" value="MFS"/>
    <property type="match status" value="1"/>
</dbReference>
<keyword evidence="4 8" id="KW-0812">Transmembrane</keyword>
<sequence length="533" mass="58483">MVLGWDTGLIGGILRTASFKRSFGLEPNVDQSSHYISQKQGNIVSVLNAGCMAGGFGGFYFPARFGHRKVIAVGSLLLQTGAIIQTFCHPHEFGITPATITAESQDRAVRQLMVGRFISGMGIGLCASALVPYHNEVAPSAIRGRLHVLGALNAVIGIALSFWVNYGVQRDGYDAHDTRVWRIPFGLQTLPGAVFMLAIVFIPNSPRWLIEKRGDEKAARRSLAKVYNGDPHDPRINETIAEIHASIRHMNHDFGKMARDVSTSSDGTLTDVAPRASHRVKWRLVFKDRKTVFRLFLGGFMMMIQQWTGTNALNYYSPQIFSSLGLGNVELLATGVYGIVKVCGAIFLLLVGIEGLGRKWCNIIGSVGQVTAMYWIGIYLRIHPSVEGKSTTISAAGWMTVIMVYLFAFFFGIGWASVASAFSSELAPCNAELRSVSWAFATIIQWLFTTVISKIVPLMLQDLKYGTFLFFGTMTALGCLFVVFCLPETQGVPLERIDALFEGSTRDIVRRSLLTISPSGRRRVHAELATGAL</sequence>
<dbReference type="EMBL" id="KZ819663">
    <property type="protein sequence ID" value="PWN29593.1"/>
    <property type="molecule type" value="Genomic_DNA"/>
</dbReference>
<gene>
    <name evidence="10" type="ORF">BDZ90DRAFT_245358</name>
</gene>
<evidence type="ECO:0000256" key="5">
    <source>
        <dbReference type="ARBA" id="ARBA00022989"/>
    </source>
</evidence>
<proteinExistence type="inferred from homology"/>
<dbReference type="InterPro" id="IPR005829">
    <property type="entry name" value="Sugar_transporter_CS"/>
</dbReference>
<evidence type="ECO:0000256" key="4">
    <source>
        <dbReference type="ARBA" id="ARBA00022692"/>
    </source>
</evidence>
<comment type="subcellular location">
    <subcellularLocation>
        <location evidence="1">Membrane</location>
        <topology evidence="1">Multi-pass membrane protein</topology>
    </subcellularLocation>
</comment>
<evidence type="ECO:0000313" key="11">
    <source>
        <dbReference type="Proteomes" id="UP000245884"/>
    </source>
</evidence>
<dbReference type="InterPro" id="IPR036259">
    <property type="entry name" value="MFS_trans_sf"/>
</dbReference>
<keyword evidence="3" id="KW-0813">Transport</keyword>
<evidence type="ECO:0000256" key="1">
    <source>
        <dbReference type="ARBA" id="ARBA00004141"/>
    </source>
</evidence>
<dbReference type="SUPFAM" id="SSF103473">
    <property type="entry name" value="MFS general substrate transporter"/>
    <property type="match status" value="1"/>
</dbReference>
<evidence type="ECO:0000259" key="9">
    <source>
        <dbReference type="PROSITE" id="PS50850"/>
    </source>
</evidence>
<keyword evidence="6 8" id="KW-0472">Membrane</keyword>
<dbReference type="PANTHER" id="PTHR48022">
    <property type="entry name" value="PLASTIDIC GLUCOSE TRANSPORTER 4"/>
    <property type="match status" value="1"/>
</dbReference>
<feature type="transmembrane region" description="Helical" evidence="8">
    <location>
        <begin position="291"/>
        <end position="308"/>
    </location>
</feature>
<feature type="transmembrane region" description="Helical" evidence="8">
    <location>
        <begin position="146"/>
        <end position="165"/>
    </location>
</feature>
<dbReference type="PROSITE" id="PS00217">
    <property type="entry name" value="SUGAR_TRANSPORT_2"/>
    <property type="match status" value="1"/>
</dbReference>
<feature type="transmembrane region" description="Helical" evidence="8">
    <location>
        <begin position="113"/>
        <end position="134"/>
    </location>
</feature>
<dbReference type="GO" id="GO:0016020">
    <property type="term" value="C:membrane"/>
    <property type="evidence" value="ECO:0007669"/>
    <property type="project" value="UniProtKB-SubCell"/>
</dbReference>
<feature type="transmembrane region" description="Helical" evidence="8">
    <location>
        <begin position="402"/>
        <end position="423"/>
    </location>
</feature>
<dbReference type="OrthoDB" id="508119at2759"/>
<dbReference type="PROSITE" id="PS00216">
    <property type="entry name" value="SUGAR_TRANSPORT_1"/>
    <property type="match status" value="1"/>
</dbReference>
<dbReference type="Proteomes" id="UP000245884">
    <property type="component" value="Unassembled WGS sequence"/>
</dbReference>
<protein>
    <submittedName>
        <fullName evidence="10">General substrate transporter</fullName>
    </submittedName>
</protein>
<feature type="transmembrane region" description="Helical" evidence="8">
    <location>
        <begin position="468"/>
        <end position="486"/>
    </location>
</feature>
<organism evidence="10 11">
    <name type="scientific">Jaminaea rosea</name>
    <dbReference type="NCBI Taxonomy" id="1569628"/>
    <lineage>
        <taxon>Eukaryota</taxon>
        <taxon>Fungi</taxon>
        <taxon>Dikarya</taxon>
        <taxon>Basidiomycota</taxon>
        <taxon>Ustilaginomycotina</taxon>
        <taxon>Exobasidiomycetes</taxon>
        <taxon>Microstromatales</taxon>
        <taxon>Microstromatales incertae sedis</taxon>
        <taxon>Jaminaea</taxon>
    </lineage>
</organism>
<dbReference type="InterPro" id="IPR020846">
    <property type="entry name" value="MFS_dom"/>
</dbReference>
<dbReference type="Gene3D" id="1.20.1250.20">
    <property type="entry name" value="MFS general substrate transporter like domains"/>
    <property type="match status" value="1"/>
</dbReference>
<evidence type="ECO:0000256" key="8">
    <source>
        <dbReference type="SAM" id="Phobius"/>
    </source>
</evidence>
<dbReference type="GO" id="GO:0005351">
    <property type="term" value="F:carbohydrate:proton symporter activity"/>
    <property type="evidence" value="ECO:0007669"/>
    <property type="project" value="TreeGrafter"/>
</dbReference>
<evidence type="ECO:0000256" key="2">
    <source>
        <dbReference type="ARBA" id="ARBA00010992"/>
    </source>
</evidence>
<dbReference type="InterPro" id="IPR005828">
    <property type="entry name" value="MFS_sugar_transport-like"/>
</dbReference>
<name>A0A316V090_9BASI</name>
<comment type="similarity">
    <text evidence="2">Belongs to the major facilitator superfamily. Sugar transporter (TC 2.A.1.1) family.</text>
</comment>
<evidence type="ECO:0000256" key="6">
    <source>
        <dbReference type="ARBA" id="ARBA00023136"/>
    </source>
</evidence>
<comment type="catalytic activity">
    <reaction evidence="7">
        <text>myo-inositol(out) + H(+)(out) = myo-inositol(in) + H(+)(in)</text>
        <dbReference type="Rhea" id="RHEA:60364"/>
        <dbReference type="ChEBI" id="CHEBI:15378"/>
        <dbReference type="ChEBI" id="CHEBI:17268"/>
    </reaction>
</comment>
<feature type="transmembrane region" description="Helical" evidence="8">
    <location>
        <begin position="331"/>
        <end position="353"/>
    </location>
</feature>
<dbReference type="STRING" id="1569628.A0A316V090"/>